<feature type="transmembrane region" description="Helical" evidence="11">
    <location>
        <begin position="129"/>
        <end position="148"/>
    </location>
</feature>
<evidence type="ECO:0000256" key="10">
    <source>
        <dbReference type="SAM" id="MobiDB-lite"/>
    </source>
</evidence>
<dbReference type="Gene3D" id="1.10.3730.20">
    <property type="match status" value="1"/>
</dbReference>
<evidence type="ECO:0000256" key="4">
    <source>
        <dbReference type="ARBA" id="ARBA00022448"/>
    </source>
</evidence>
<evidence type="ECO:0000256" key="7">
    <source>
        <dbReference type="ARBA" id="ARBA00023034"/>
    </source>
</evidence>
<keyword evidence="6 11" id="KW-1133">Transmembrane helix</keyword>
<evidence type="ECO:0000256" key="8">
    <source>
        <dbReference type="ARBA" id="ARBA00023136"/>
    </source>
</evidence>
<evidence type="ECO:0000313" key="12">
    <source>
        <dbReference type="EMBL" id="JAC64437.1"/>
    </source>
</evidence>
<evidence type="ECO:0000256" key="1">
    <source>
        <dbReference type="ARBA" id="ARBA00004439"/>
    </source>
</evidence>
<keyword evidence="9" id="KW-0968">Cytoplasmic vesicle</keyword>
<organism evidence="12">
    <name type="scientific">Tetraselmis sp. GSL018</name>
    <dbReference type="NCBI Taxonomy" id="582737"/>
    <lineage>
        <taxon>Eukaryota</taxon>
        <taxon>Viridiplantae</taxon>
        <taxon>Chlorophyta</taxon>
        <taxon>core chlorophytes</taxon>
        <taxon>Chlorodendrophyceae</taxon>
        <taxon>Chlorodendrales</taxon>
        <taxon>Chlorodendraceae</taxon>
        <taxon>Tetraselmis</taxon>
    </lineage>
</organism>
<dbReference type="InterPro" id="IPR050186">
    <property type="entry name" value="TPT_transporter"/>
</dbReference>
<dbReference type="InterPro" id="IPR037185">
    <property type="entry name" value="EmrE-like"/>
</dbReference>
<feature type="transmembrane region" description="Helical" evidence="11">
    <location>
        <begin position="155"/>
        <end position="173"/>
    </location>
</feature>
<sequence length="335" mass="36197">MNKSLLEKPSLPDNVDEAESGKNEKSETGSLSFLSVTSVAAYLVCSCFMLLINKAAMMFVGGFGLHLVALQILMSSVIIFGCAATRILKEETSVMLSFKAMRPWFFFAVTWVTPMVFNMKALQHLHADVIILFRAATTLAVAVGDFFLYSHKFTWSELGGIALITAGCITFALDNLHASTVGCLWALGYYVTLTFNTLYAKGVFNNHPGVSAWLKTFYCNTIAFVPIAIIATSLEDTSAFFRAIVDVKPLGAMNVVLSCVMGLLIGATGNICRHMLSATGFDIAGNVNKFVTIFLSQMIFGYVLTARANFGAIIALTGATVYSNSVSNAIMNTCC</sequence>
<dbReference type="InterPro" id="IPR013657">
    <property type="entry name" value="SCL35B1-4/HUT1"/>
</dbReference>
<gene>
    <name evidence="12" type="ORF">TSPGSL018_18308</name>
</gene>
<keyword evidence="4" id="KW-0813">Transport</keyword>
<reference evidence="12" key="1">
    <citation type="submission" date="2014-05" db="EMBL/GenBank/DDBJ databases">
        <title>The transcriptome of the halophilic microalga Tetraselmis sp. GSL018 isolated from the Great Salt Lake, Utah.</title>
        <authorList>
            <person name="Jinkerson R.E."/>
            <person name="D'Adamo S."/>
            <person name="Posewitz M.C."/>
        </authorList>
    </citation>
    <scope>NUCLEOTIDE SEQUENCE</scope>
    <source>
        <strain evidence="12">GSL018</strain>
    </source>
</reference>
<proteinExistence type="inferred from homology"/>
<feature type="transmembrane region" description="Helical" evidence="11">
    <location>
        <begin position="31"/>
        <end position="52"/>
    </location>
</feature>
<evidence type="ECO:0000256" key="9">
    <source>
        <dbReference type="ARBA" id="ARBA00023329"/>
    </source>
</evidence>
<evidence type="ECO:0000256" key="2">
    <source>
        <dbReference type="ARBA" id="ARBA00004653"/>
    </source>
</evidence>
<dbReference type="AlphaFoldDB" id="A0A061QUU4"/>
<dbReference type="PANTHER" id="PTHR11132">
    <property type="entry name" value="SOLUTE CARRIER FAMILY 35"/>
    <property type="match status" value="1"/>
</dbReference>
<feature type="region of interest" description="Disordered" evidence="10">
    <location>
        <begin position="1"/>
        <end position="25"/>
    </location>
</feature>
<dbReference type="GO" id="GO:0030659">
    <property type="term" value="C:cytoplasmic vesicle membrane"/>
    <property type="evidence" value="ECO:0007669"/>
    <property type="project" value="UniProtKB-SubCell"/>
</dbReference>
<feature type="transmembrane region" description="Helical" evidence="11">
    <location>
        <begin position="179"/>
        <end position="200"/>
    </location>
</feature>
<keyword evidence="5 11" id="KW-0812">Transmembrane</keyword>
<evidence type="ECO:0000256" key="11">
    <source>
        <dbReference type="SAM" id="Phobius"/>
    </source>
</evidence>
<feature type="transmembrane region" description="Helical" evidence="11">
    <location>
        <begin position="64"/>
        <end position="88"/>
    </location>
</feature>
<comment type="similarity">
    <text evidence="3">Belongs to the nucleotide-sugar transporter family. UDP-galactose:UMP antiporter (TC 2.A.7.11) subfamily.</text>
</comment>
<keyword evidence="7" id="KW-0333">Golgi apparatus</keyword>
<evidence type="ECO:0000256" key="3">
    <source>
        <dbReference type="ARBA" id="ARBA00008349"/>
    </source>
</evidence>
<keyword evidence="8 11" id="KW-0472">Membrane</keyword>
<dbReference type="SUPFAM" id="SSF103481">
    <property type="entry name" value="Multidrug resistance efflux transporter EmrE"/>
    <property type="match status" value="1"/>
</dbReference>
<feature type="transmembrane region" description="Helical" evidence="11">
    <location>
        <begin position="212"/>
        <end position="231"/>
    </location>
</feature>
<dbReference type="GO" id="GO:0055085">
    <property type="term" value="P:transmembrane transport"/>
    <property type="evidence" value="ECO:0007669"/>
    <property type="project" value="InterPro"/>
</dbReference>
<dbReference type="GO" id="GO:0000139">
    <property type="term" value="C:Golgi membrane"/>
    <property type="evidence" value="ECO:0007669"/>
    <property type="project" value="UniProtKB-SubCell"/>
</dbReference>
<accession>A0A061QUU4</accession>
<comment type="subcellular location">
    <subcellularLocation>
        <location evidence="1">Cytoplasmic vesicle membrane</location>
        <topology evidence="1">Multi-pass membrane protein</topology>
    </subcellularLocation>
    <subcellularLocation>
        <location evidence="2">Golgi apparatus membrane</location>
        <topology evidence="2">Multi-pass membrane protein</topology>
    </subcellularLocation>
</comment>
<name>A0A061QUU4_9CHLO</name>
<dbReference type="Pfam" id="PF08449">
    <property type="entry name" value="UAA"/>
    <property type="match status" value="1"/>
</dbReference>
<evidence type="ECO:0000256" key="5">
    <source>
        <dbReference type="ARBA" id="ARBA00022692"/>
    </source>
</evidence>
<feature type="transmembrane region" description="Helical" evidence="11">
    <location>
        <begin position="251"/>
        <end position="272"/>
    </location>
</feature>
<feature type="transmembrane region" description="Helical" evidence="11">
    <location>
        <begin position="100"/>
        <end position="117"/>
    </location>
</feature>
<evidence type="ECO:0000256" key="6">
    <source>
        <dbReference type="ARBA" id="ARBA00022989"/>
    </source>
</evidence>
<dbReference type="EMBL" id="GBEZ01022403">
    <property type="protein sequence ID" value="JAC64437.1"/>
    <property type="molecule type" value="Transcribed_RNA"/>
</dbReference>
<protein>
    <submittedName>
        <fullName evidence="12">Gdp-mannose transporter gonst3-like</fullName>
    </submittedName>
</protein>